<feature type="transmembrane region" description="Helical" evidence="7">
    <location>
        <begin position="96"/>
        <end position="114"/>
    </location>
</feature>
<reference evidence="9 10" key="1">
    <citation type="submission" date="2017-10" db="EMBL/GenBank/DDBJ databases">
        <title>Sequencing the genomes of 1000 actinobacteria strains.</title>
        <authorList>
            <person name="Klenk H.-P."/>
        </authorList>
    </citation>
    <scope>NUCLEOTIDE SEQUENCE [LARGE SCALE GENOMIC DNA]</scope>
    <source>
        <strain evidence="9 10">DSM 15597</strain>
    </source>
</reference>
<dbReference type="GO" id="GO:0005886">
    <property type="term" value="C:plasma membrane"/>
    <property type="evidence" value="ECO:0007669"/>
    <property type="project" value="UniProtKB-SubCell"/>
</dbReference>
<evidence type="ECO:0000256" key="6">
    <source>
        <dbReference type="ARBA" id="ARBA00023136"/>
    </source>
</evidence>
<evidence type="ECO:0000256" key="4">
    <source>
        <dbReference type="ARBA" id="ARBA00022692"/>
    </source>
</evidence>
<dbReference type="SUPFAM" id="SSF103481">
    <property type="entry name" value="Multidrug resistance efflux transporter EmrE"/>
    <property type="match status" value="2"/>
</dbReference>
<dbReference type="InterPro" id="IPR000620">
    <property type="entry name" value="EamA_dom"/>
</dbReference>
<keyword evidence="10" id="KW-1185">Reference proteome</keyword>
<evidence type="ECO:0000256" key="7">
    <source>
        <dbReference type="SAM" id="Phobius"/>
    </source>
</evidence>
<evidence type="ECO:0000259" key="8">
    <source>
        <dbReference type="Pfam" id="PF00892"/>
    </source>
</evidence>
<dbReference type="PANTHER" id="PTHR32322:SF18">
    <property type="entry name" value="S-ADENOSYLMETHIONINE_S-ADENOSYLHOMOCYSTEINE TRANSPORTER"/>
    <property type="match status" value="1"/>
</dbReference>
<feature type="transmembrane region" description="Helical" evidence="7">
    <location>
        <begin position="214"/>
        <end position="233"/>
    </location>
</feature>
<evidence type="ECO:0000313" key="10">
    <source>
        <dbReference type="Proteomes" id="UP000226079"/>
    </source>
</evidence>
<proteinExistence type="inferred from homology"/>
<comment type="similarity">
    <text evidence="2">Belongs to the EamA transporter family.</text>
</comment>
<name>A0A2A9CQ33_9ACTN</name>
<feature type="transmembrane region" description="Helical" evidence="7">
    <location>
        <begin position="270"/>
        <end position="288"/>
    </location>
</feature>
<gene>
    <name evidence="9" type="ORF">ATK74_0290</name>
</gene>
<dbReference type="AlphaFoldDB" id="A0A2A9CQ33"/>
<dbReference type="PANTHER" id="PTHR32322">
    <property type="entry name" value="INNER MEMBRANE TRANSPORTER"/>
    <property type="match status" value="1"/>
</dbReference>
<protein>
    <submittedName>
        <fullName evidence="9">Drug/metabolite transporter (DMT)-like permease</fullName>
    </submittedName>
</protein>
<keyword evidence="3" id="KW-1003">Cell membrane</keyword>
<organism evidence="9 10">
    <name type="scientific">Propionicimonas paludicola</name>
    <dbReference type="NCBI Taxonomy" id="185243"/>
    <lineage>
        <taxon>Bacteria</taxon>
        <taxon>Bacillati</taxon>
        <taxon>Actinomycetota</taxon>
        <taxon>Actinomycetes</taxon>
        <taxon>Propionibacteriales</taxon>
        <taxon>Nocardioidaceae</taxon>
        <taxon>Propionicimonas</taxon>
    </lineage>
</organism>
<feature type="transmembrane region" description="Helical" evidence="7">
    <location>
        <begin position="121"/>
        <end position="140"/>
    </location>
</feature>
<feature type="transmembrane region" description="Helical" evidence="7">
    <location>
        <begin position="152"/>
        <end position="171"/>
    </location>
</feature>
<dbReference type="Pfam" id="PF00892">
    <property type="entry name" value="EamA"/>
    <property type="match status" value="2"/>
</dbReference>
<comment type="caution">
    <text evidence="9">The sequence shown here is derived from an EMBL/GenBank/DDBJ whole genome shotgun (WGS) entry which is preliminary data.</text>
</comment>
<evidence type="ECO:0000256" key="3">
    <source>
        <dbReference type="ARBA" id="ARBA00022475"/>
    </source>
</evidence>
<dbReference type="OrthoDB" id="9805239at2"/>
<dbReference type="RefSeq" id="WP_098459373.1">
    <property type="nucleotide sequence ID" value="NZ_PDJC01000001.1"/>
</dbReference>
<keyword evidence="6 7" id="KW-0472">Membrane</keyword>
<dbReference type="Proteomes" id="UP000226079">
    <property type="component" value="Unassembled WGS sequence"/>
</dbReference>
<evidence type="ECO:0000313" key="9">
    <source>
        <dbReference type="EMBL" id="PFG15770.1"/>
    </source>
</evidence>
<feature type="transmembrane region" description="Helical" evidence="7">
    <location>
        <begin position="35"/>
        <end position="56"/>
    </location>
</feature>
<feature type="transmembrane region" description="Helical" evidence="7">
    <location>
        <begin position="245"/>
        <end position="264"/>
    </location>
</feature>
<evidence type="ECO:0000256" key="1">
    <source>
        <dbReference type="ARBA" id="ARBA00004651"/>
    </source>
</evidence>
<dbReference type="InterPro" id="IPR050638">
    <property type="entry name" value="AA-Vitamin_Transporters"/>
</dbReference>
<evidence type="ECO:0000256" key="5">
    <source>
        <dbReference type="ARBA" id="ARBA00022989"/>
    </source>
</evidence>
<comment type="subcellular location">
    <subcellularLocation>
        <location evidence="1">Cell membrane</location>
        <topology evidence="1">Multi-pass membrane protein</topology>
    </subcellularLocation>
</comment>
<dbReference type="EMBL" id="PDJC01000001">
    <property type="protein sequence ID" value="PFG15770.1"/>
    <property type="molecule type" value="Genomic_DNA"/>
</dbReference>
<sequence length="297" mass="31122">MSDRLSALLALIASTMLFAASYTLTKVALVDLPPFTLGLARFVLAGAILALWAVVTRQPRPSRADRRRLLAAGLLGVTAYFAVENVALQWANATDAALLVASYPALTALADAAVNRRRTSAVAWLGIALAGLGVSVIVVAVPDASAMTPMRLWGDLLLLVPGVLWAFYTFITTEVTTSPLLTITWQDAIGGLAFVPLALLELPRWHWPTQPSSTLAALAGLTLLCSIAAMVTYARALRGLSSTTVVTGLNLVPLWGLVIAASFLHEQVHLLQLAGGLIVCLGVTLTALKPAGVVVGA</sequence>
<dbReference type="Gene3D" id="1.10.3730.20">
    <property type="match status" value="1"/>
</dbReference>
<accession>A0A2A9CQ33</accession>
<feature type="transmembrane region" description="Helical" evidence="7">
    <location>
        <begin position="68"/>
        <end position="90"/>
    </location>
</feature>
<keyword evidence="5 7" id="KW-1133">Transmembrane helix</keyword>
<feature type="transmembrane region" description="Helical" evidence="7">
    <location>
        <begin position="183"/>
        <end position="202"/>
    </location>
</feature>
<feature type="domain" description="EamA" evidence="8">
    <location>
        <begin position="6"/>
        <end position="138"/>
    </location>
</feature>
<dbReference type="InterPro" id="IPR037185">
    <property type="entry name" value="EmrE-like"/>
</dbReference>
<evidence type="ECO:0000256" key="2">
    <source>
        <dbReference type="ARBA" id="ARBA00007362"/>
    </source>
</evidence>
<keyword evidence="4 7" id="KW-0812">Transmembrane</keyword>
<feature type="domain" description="EamA" evidence="8">
    <location>
        <begin position="152"/>
        <end position="286"/>
    </location>
</feature>